<feature type="domain" description="N-acetyltransferase" evidence="2">
    <location>
        <begin position="39"/>
        <end position="203"/>
    </location>
</feature>
<dbReference type="PANTHER" id="PTHR42791:SF1">
    <property type="entry name" value="N-ACETYLTRANSFERASE DOMAIN-CONTAINING PROTEIN"/>
    <property type="match status" value="1"/>
</dbReference>
<gene>
    <name evidence="3" type="ORF">GCM10012284_64960</name>
</gene>
<dbReference type="InterPro" id="IPR000182">
    <property type="entry name" value="GNAT_dom"/>
</dbReference>
<comment type="caution">
    <text evidence="3">The sequence shown here is derived from an EMBL/GenBank/DDBJ whole genome shotgun (WGS) entry which is preliminary data.</text>
</comment>
<dbReference type="Gene3D" id="3.40.630.30">
    <property type="match status" value="1"/>
</dbReference>
<name>A0A8J3C5N1_9ACTN</name>
<protein>
    <submittedName>
        <fullName evidence="3">N-acetyltransferase</fullName>
    </submittedName>
</protein>
<dbReference type="CDD" id="cd04301">
    <property type="entry name" value="NAT_SF"/>
    <property type="match status" value="1"/>
</dbReference>
<dbReference type="Pfam" id="PF13508">
    <property type="entry name" value="Acetyltransf_7"/>
    <property type="match status" value="1"/>
</dbReference>
<dbReference type="AlphaFoldDB" id="A0A8J3C5N1"/>
<dbReference type="RefSeq" id="WP_189083184.1">
    <property type="nucleotide sequence ID" value="NZ_BMMX01000100.1"/>
</dbReference>
<evidence type="ECO:0000256" key="1">
    <source>
        <dbReference type="SAM" id="MobiDB-lite"/>
    </source>
</evidence>
<reference evidence="3" key="2">
    <citation type="submission" date="2020-09" db="EMBL/GenBank/DDBJ databases">
        <authorList>
            <person name="Sun Q."/>
            <person name="Zhou Y."/>
        </authorList>
    </citation>
    <scope>NUCLEOTIDE SEQUENCE</scope>
    <source>
        <strain evidence="3">CGMCC 4.7299</strain>
    </source>
</reference>
<dbReference type="EMBL" id="BMMX01000100">
    <property type="protein sequence ID" value="GGL21331.1"/>
    <property type="molecule type" value="Genomic_DNA"/>
</dbReference>
<dbReference type="PANTHER" id="PTHR42791">
    <property type="entry name" value="GNAT FAMILY ACETYLTRANSFERASE"/>
    <property type="match status" value="1"/>
</dbReference>
<feature type="region of interest" description="Disordered" evidence="1">
    <location>
        <begin position="180"/>
        <end position="208"/>
    </location>
</feature>
<dbReference type="Proteomes" id="UP000656042">
    <property type="component" value="Unassembled WGS sequence"/>
</dbReference>
<dbReference type="InterPro" id="IPR016181">
    <property type="entry name" value="Acyl_CoA_acyltransferase"/>
</dbReference>
<dbReference type="PROSITE" id="PS51186">
    <property type="entry name" value="GNAT"/>
    <property type="match status" value="1"/>
</dbReference>
<dbReference type="GO" id="GO:0016747">
    <property type="term" value="F:acyltransferase activity, transferring groups other than amino-acyl groups"/>
    <property type="evidence" value="ECO:0007669"/>
    <property type="project" value="InterPro"/>
</dbReference>
<accession>A0A8J3C5N1</accession>
<dbReference type="SUPFAM" id="SSF55729">
    <property type="entry name" value="Acyl-CoA N-acyltransferases (Nat)"/>
    <property type="match status" value="1"/>
</dbReference>
<dbReference type="InterPro" id="IPR052523">
    <property type="entry name" value="Trichothecene_AcTrans"/>
</dbReference>
<keyword evidence="4" id="KW-1185">Reference proteome</keyword>
<organism evidence="3 4">
    <name type="scientific">Mangrovihabitans endophyticus</name>
    <dbReference type="NCBI Taxonomy" id="1751298"/>
    <lineage>
        <taxon>Bacteria</taxon>
        <taxon>Bacillati</taxon>
        <taxon>Actinomycetota</taxon>
        <taxon>Actinomycetes</taxon>
        <taxon>Micromonosporales</taxon>
        <taxon>Micromonosporaceae</taxon>
        <taxon>Mangrovihabitans</taxon>
    </lineage>
</organism>
<reference evidence="3" key="1">
    <citation type="journal article" date="2014" name="Int. J. Syst. Evol. Microbiol.">
        <title>Complete genome sequence of Corynebacterium casei LMG S-19264T (=DSM 44701T), isolated from a smear-ripened cheese.</title>
        <authorList>
            <consortium name="US DOE Joint Genome Institute (JGI-PGF)"/>
            <person name="Walter F."/>
            <person name="Albersmeier A."/>
            <person name="Kalinowski J."/>
            <person name="Ruckert C."/>
        </authorList>
    </citation>
    <scope>NUCLEOTIDE SEQUENCE</scope>
    <source>
        <strain evidence="3">CGMCC 4.7299</strain>
    </source>
</reference>
<evidence type="ECO:0000259" key="2">
    <source>
        <dbReference type="PROSITE" id="PS51186"/>
    </source>
</evidence>
<sequence>MTEPATVTVRYGTTRDEDTVTRLLADGFLHGDFGPWLIPDVRDRASVYPAYFRIFAAHALKAGWVELASDENAVAVWYPLGADAALSIPGYNEQLAVAVGTFLPRFQALDTAMHNHHPTGRAHHYLAFLAVRPDQQNRGLGTALLRNHHRYLDARGVPAYLEATGLNNQRLYQRHDYHPREIYHPSPDSPPLHPMWREPHPRPRRSRE</sequence>
<proteinExistence type="predicted"/>
<evidence type="ECO:0000313" key="3">
    <source>
        <dbReference type="EMBL" id="GGL21331.1"/>
    </source>
</evidence>
<evidence type="ECO:0000313" key="4">
    <source>
        <dbReference type="Proteomes" id="UP000656042"/>
    </source>
</evidence>